<evidence type="ECO:0000313" key="3">
    <source>
        <dbReference type="Proteomes" id="UP001179614"/>
    </source>
</evidence>
<sequence length="219" mass="23119">MLRIVQLLVLLSGAISLSGCITTSMQGYADRDLPAKPVKRVIAYVAAQGPLATNIQSNIQEEARKHQVDAEDALNVFPPTRKYSDAEIRKGMTQTGTDAVLFINVGDTGVQREYAGTILSGEYVGSSSTSGTINSAGSFSTVSMNGTTSGTLTATSTPTYRYRRQTNFTARLVEVSSGRNLWVGNGQVNAGGLLFVGDGANASSSVAAIFDDLQRKGII</sequence>
<feature type="signal peptide" evidence="1">
    <location>
        <begin position="1"/>
        <end position="29"/>
    </location>
</feature>
<dbReference type="Proteomes" id="UP001179614">
    <property type="component" value="Chromosome"/>
</dbReference>
<accession>A0ABY7MK64</accession>
<keyword evidence="3" id="KW-1185">Reference proteome</keyword>
<dbReference type="RefSeq" id="WP_270164074.1">
    <property type="nucleotide sequence ID" value="NZ_CP089391.1"/>
</dbReference>
<feature type="chain" id="PRO_5047234299" description="DUF4136 domain-containing protein" evidence="1">
    <location>
        <begin position="30"/>
        <end position="219"/>
    </location>
</feature>
<gene>
    <name evidence="2" type="ORF">I3J27_38740</name>
</gene>
<reference evidence="2" key="1">
    <citation type="submission" date="2021-12" db="EMBL/GenBank/DDBJ databases">
        <title>Bradyrhizobium xenonodulans sp. nov.</title>
        <authorList>
            <person name="Claassens R."/>
            <person name="Venter S.N."/>
            <person name="Beukes C.W."/>
            <person name="Stepkowski T."/>
            <person name="Steenkamp E.T."/>
        </authorList>
    </citation>
    <scope>NUCLEOTIDE SEQUENCE</scope>
    <source>
        <strain evidence="2">14AB</strain>
    </source>
</reference>
<organism evidence="2 3">
    <name type="scientific">Bradyrhizobium xenonodulans</name>
    <dbReference type="NCBI Taxonomy" id="2736875"/>
    <lineage>
        <taxon>Bacteria</taxon>
        <taxon>Pseudomonadati</taxon>
        <taxon>Pseudomonadota</taxon>
        <taxon>Alphaproteobacteria</taxon>
        <taxon>Hyphomicrobiales</taxon>
        <taxon>Nitrobacteraceae</taxon>
        <taxon>Bradyrhizobium</taxon>
    </lineage>
</organism>
<evidence type="ECO:0000313" key="2">
    <source>
        <dbReference type="EMBL" id="WBL78802.1"/>
    </source>
</evidence>
<evidence type="ECO:0008006" key="4">
    <source>
        <dbReference type="Google" id="ProtNLM"/>
    </source>
</evidence>
<dbReference type="PROSITE" id="PS51257">
    <property type="entry name" value="PROKAR_LIPOPROTEIN"/>
    <property type="match status" value="1"/>
</dbReference>
<name>A0ABY7MK64_9BRAD</name>
<keyword evidence="1" id="KW-0732">Signal</keyword>
<protein>
    <recommendedName>
        <fullName evidence="4">DUF4136 domain-containing protein</fullName>
    </recommendedName>
</protein>
<dbReference type="EMBL" id="CP089391">
    <property type="protein sequence ID" value="WBL78802.1"/>
    <property type="molecule type" value="Genomic_DNA"/>
</dbReference>
<evidence type="ECO:0000256" key="1">
    <source>
        <dbReference type="SAM" id="SignalP"/>
    </source>
</evidence>
<proteinExistence type="predicted"/>